<sequence length="205" mass="22367">MRRTTLILATTALMLAPLSALAKTRGFDSTITAPVTTAVKIEVVLSDDLAHRADNLPDDIRRRGAGASSLRSGFASNGFYGDKALQRLLEEVEEELTDDLTKRGVALSDDAPVILRVVLEDVKNNRPTFEQMSREPSLSFDSFGVGGAELSAALIDDTGSELGTMTYRWFESSLQNAPFIRGTATWTDAKRAISRFSRHTAKELS</sequence>
<accession>A0ABQ5V0H4</accession>
<feature type="chain" id="PRO_5046850544" description="DUF3313 domain-containing protein" evidence="1">
    <location>
        <begin position="23"/>
        <end position="205"/>
    </location>
</feature>
<reference evidence="2" key="2">
    <citation type="submission" date="2023-01" db="EMBL/GenBank/DDBJ databases">
        <title>Draft genome sequence of Algimonas porphyrae strain NBRC 108216.</title>
        <authorList>
            <person name="Sun Q."/>
            <person name="Mori K."/>
        </authorList>
    </citation>
    <scope>NUCLEOTIDE SEQUENCE</scope>
    <source>
        <strain evidence="2">NBRC 108216</strain>
    </source>
</reference>
<dbReference type="EMBL" id="BSNJ01000002">
    <property type="protein sequence ID" value="GLQ20121.1"/>
    <property type="molecule type" value="Genomic_DNA"/>
</dbReference>
<evidence type="ECO:0000313" key="2">
    <source>
        <dbReference type="EMBL" id="GLQ20121.1"/>
    </source>
</evidence>
<evidence type="ECO:0008006" key="4">
    <source>
        <dbReference type="Google" id="ProtNLM"/>
    </source>
</evidence>
<name>A0ABQ5V0H4_9PROT</name>
<keyword evidence="3" id="KW-1185">Reference proteome</keyword>
<dbReference type="Proteomes" id="UP001161390">
    <property type="component" value="Unassembled WGS sequence"/>
</dbReference>
<reference evidence="2" key="1">
    <citation type="journal article" date="2014" name="Int. J. Syst. Evol. Microbiol.">
        <title>Complete genome of a new Firmicutes species belonging to the dominant human colonic microbiota ('Ruminococcus bicirculans') reveals two chromosomes and a selective capacity to utilize plant glucans.</title>
        <authorList>
            <consortium name="NISC Comparative Sequencing Program"/>
            <person name="Wegmann U."/>
            <person name="Louis P."/>
            <person name="Goesmann A."/>
            <person name="Henrissat B."/>
            <person name="Duncan S.H."/>
            <person name="Flint H.J."/>
        </authorList>
    </citation>
    <scope>NUCLEOTIDE SEQUENCE</scope>
    <source>
        <strain evidence="2">NBRC 108216</strain>
    </source>
</reference>
<evidence type="ECO:0000313" key="3">
    <source>
        <dbReference type="Proteomes" id="UP001161390"/>
    </source>
</evidence>
<protein>
    <recommendedName>
        <fullName evidence="4">DUF3313 domain-containing protein</fullName>
    </recommendedName>
</protein>
<keyword evidence="1" id="KW-0732">Signal</keyword>
<comment type="caution">
    <text evidence="2">The sequence shown here is derived from an EMBL/GenBank/DDBJ whole genome shotgun (WGS) entry which is preliminary data.</text>
</comment>
<gene>
    <name evidence="2" type="ORF">GCM10007854_10760</name>
</gene>
<dbReference type="RefSeq" id="WP_284370402.1">
    <property type="nucleotide sequence ID" value="NZ_BSNJ01000002.1"/>
</dbReference>
<feature type="signal peptide" evidence="1">
    <location>
        <begin position="1"/>
        <end position="22"/>
    </location>
</feature>
<proteinExistence type="predicted"/>
<evidence type="ECO:0000256" key="1">
    <source>
        <dbReference type="SAM" id="SignalP"/>
    </source>
</evidence>
<organism evidence="2 3">
    <name type="scientific">Algimonas porphyrae</name>
    <dbReference type="NCBI Taxonomy" id="1128113"/>
    <lineage>
        <taxon>Bacteria</taxon>
        <taxon>Pseudomonadati</taxon>
        <taxon>Pseudomonadota</taxon>
        <taxon>Alphaproteobacteria</taxon>
        <taxon>Maricaulales</taxon>
        <taxon>Robiginitomaculaceae</taxon>
        <taxon>Algimonas</taxon>
    </lineage>
</organism>